<reference evidence="1" key="2">
    <citation type="submission" date="2020-03" db="EMBL/GenBank/DDBJ databases">
        <authorList>
            <person name="Fu F.-F."/>
            <person name="Chen J."/>
        </authorList>
    </citation>
    <scope>NUCLEOTIDE SEQUENCE</scope>
    <source>
        <strain evidence="1">Lc1</strain>
    </source>
</reference>
<dbReference type="EMBL" id="WVTB01000025">
    <property type="protein sequence ID" value="KAF3807981.1"/>
    <property type="molecule type" value="Genomic_DNA"/>
</dbReference>
<accession>A0A8H4FN23</accession>
<evidence type="ECO:0000313" key="1">
    <source>
        <dbReference type="EMBL" id="KAF3807981.1"/>
    </source>
</evidence>
<dbReference type="Proteomes" id="UP000613401">
    <property type="component" value="Unassembled WGS sequence"/>
</dbReference>
<organism evidence="1 2">
    <name type="scientific">Colletotrichum gloeosporioides</name>
    <name type="common">Anthracnose fungus</name>
    <name type="synonym">Glomerella cingulata</name>
    <dbReference type="NCBI Taxonomy" id="474922"/>
    <lineage>
        <taxon>Eukaryota</taxon>
        <taxon>Fungi</taxon>
        <taxon>Dikarya</taxon>
        <taxon>Ascomycota</taxon>
        <taxon>Pezizomycotina</taxon>
        <taxon>Sordariomycetes</taxon>
        <taxon>Hypocreomycetidae</taxon>
        <taxon>Glomerellales</taxon>
        <taxon>Glomerellaceae</taxon>
        <taxon>Colletotrichum</taxon>
        <taxon>Colletotrichum gloeosporioides species complex</taxon>
    </lineage>
</organism>
<protein>
    <submittedName>
        <fullName evidence="1">Uncharacterized protein</fullName>
    </submittedName>
</protein>
<name>A0A8H4FN23_COLGL</name>
<dbReference type="RefSeq" id="XP_045267140.1">
    <property type="nucleotide sequence ID" value="XM_045415158.1"/>
</dbReference>
<comment type="caution">
    <text evidence="1">The sequence shown here is derived from an EMBL/GenBank/DDBJ whole genome shotgun (WGS) entry which is preliminary data.</text>
</comment>
<evidence type="ECO:0000313" key="2">
    <source>
        <dbReference type="Proteomes" id="UP000613401"/>
    </source>
</evidence>
<reference evidence="1" key="1">
    <citation type="journal article" date="2020" name="Phytopathology">
        <title>Genome sequence and comparative analysis of Colletotrichum gloeosporioides isolated from Liriodendron leaves.</title>
        <authorList>
            <person name="Fu F.F."/>
            <person name="Hao Z."/>
            <person name="Wang P."/>
            <person name="Lu Y."/>
            <person name="Xue L.J."/>
            <person name="Wei G."/>
            <person name="Tian Y."/>
            <person name="Baishi H."/>
            <person name="Xu H."/>
            <person name="Shi J."/>
            <person name="Cheng T."/>
            <person name="Wang G."/>
            <person name="Yi Y."/>
            <person name="Chen J."/>
        </authorList>
    </citation>
    <scope>NUCLEOTIDE SEQUENCE</scope>
    <source>
        <strain evidence="1">Lc1</strain>
    </source>
</reference>
<dbReference type="GeneID" id="69022467"/>
<gene>
    <name evidence="1" type="ORF">GCG54_00015363</name>
</gene>
<dbReference type="AlphaFoldDB" id="A0A8H4FN23"/>
<proteinExistence type="predicted"/>
<keyword evidence="2" id="KW-1185">Reference proteome</keyword>
<sequence>MAEIVGLVLEGVLKVAFSNKNTTDEGRVKHMISQTPSRAEEMIQLPTFERAEDWKIVTSMFRSDPFRKSVDQALRNLMDGHGYLGFGRRLADRGYRYLSTRRQSFSPNWWLILEPIPRPPRNSTALSTSQSGGDKLLHVLCRIGSYNLLVPRLLGGINLCHDS</sequence>